<comment type="caution">
    <text evidence="1">The sequence shown here is derived from an EMBL/GenBank/DDBJ whole genome shotgun (WGS) entry which is preliminary data.</text>
</comment>
<dbReference type="AlphaFoldDB" id="A0A8X6KHI9"/>
<protein>
    <submittedName>
        <fullName evidence="1">Uncharacterized protein</fullName>
    </submittedName>
</protein>
<dbReference type="EMBL" id="BMAO01011230">
    <property type="protein sequence ID" value="GFQ72093.1"/>
    <property type="molecule type" value="Genomic_DNA"/>
</dbReference>
<evidence type="ECO:0000313" key="1">
    <source>
        <dbReference type="EMBL" id="GFQ72093.1"/>
    </source>
</evidence>
<keyword evidence="2" id="KW-1185">Reference proteome</keyword>
<organism evidence="1 2">
    <name type="scientific">Trichonephila clavata</name>
    <name type="common">Joro spider</name>
    <name type="synonym">Nephila clavata</name>
    <dbReference type="NCBI Taxonomy" id="2740835"/>
    <lineage>
        <taxon>Eukaryota</taxon>
        <taxon>Metazoa</taxon>
        <taxon>Ecdysozoa</taxon>
        <taxon>Arthropoda</taxon>
        <taxon>Chelicerata</taxon>
        <taxon>Arachnida</taxon>
        <taxon>Araneae</taxon>
        <taxon>Araneomorphae</taxon>
        <taxon>Entelegynae</taxon>
        <taxon>Araneoidea</taxon>
        <taxon>Nephilidae</taxon>
        <taxon>Trichonephila</taxon>
    </lineage>
</organism>
<sequence>MTLKMQFNDLVQKMDDLMLMDVGEDEFIECILSSMSIKKKFDEKKEELQGLKKTLVKKKKEVGGLKSKLKIQRYSV</sequence>
<accession>A0A8X6KHI9</accession>
<proteinExistence type="predicted"/>
<name>A0A8X6KHI9_TRICU</name>
<reference evidence="1" key="1">
    <citation type="submission" date="2020-07" db="EMBL/GenBank/DDBJ databases">
        <title>Multicomponent nature underlies the extraordinary mechanical properties of spider dragline silk.</title>
        <authorList>
            <person name="Kono N."/>
            <person name="Nakamura H."/>
            <person name="Mori M."/>
            <person name="Yoshida Y."/>
            <person name="Ohtoshi R."/>
            <person name="Malay A.D."/>
            <person name="Moran D.A.P."/>
            <person name="Tomita M."/>
            <person name="Numata K."/>
            <person name="Arakawa K."/>
        </authorList>
    </citation>
    <scope>NUCLEOTIDE SEQUENCE</scope>
</reference>
<evidence type="ECO:0000313" key="2">
    <source>
        <dbReference type="Proteomes" id="UP000887116"/>
    </source>
</evidence>
<dbReference type="OrthoDB" id="6434221at2759"/>
<dbReference type="Proteomes" id="UP000887116">
    <property type="component" value="Unassembled WGS sequence"/>
</dbReference>
<gene>
    <name evidence="1" type="ORF">TNCT_158701</name>
</gene>